<evidence type="ECO:0000313" key="2">
    <source>
        <dbReference type="EMBL" id="GAA4732479.1"/>
    </source>
</evidence>
<dbReference type="SUPFAM" id="SSF53474">
    <property type="entry name" value="alpha/beta-Hydrolases"/>
    <property type="match status" value="1"/>
</dbReference>
<dbReference type="RefSeq" id="WP_345526096.1">
    <property type="nucleotide sequence ID" value="NZ_BAABKN010000009.1"/>
</dbReference>
<keyword evidence="3" id="KW-1185">Reference proteome</keyword>
<dbReference type="PANTHER" id="PTHR46623">
    <property type="entry name" value="CARBOXYMETHYLENEBUTENOLIDASE-RELATED"/>
    <property type="match status" value="1"/>
</dbReference>
<keyword evidence="2" id="KW-0378">Hydrolase</keyword>
<organism evidence="2 3">
    <name type="scientific">Nocardioides endophyticus</name>
    <dbReference type="NCBI Taxonomy" id="1353775"/>
    <lineage>
        <taxon>Bacteria</taxon>
        <taxon>Bacillati</taxon>
        <taxon>Actinomycetota</taxon>
        <taxon>Actinomycetes</taxon>
        <taxon>Propionibacteriales</taxon>
        <taxon>Nocardioidaceae</taxon>
        <taxon>Nocardioides</taxon>
    </lineage>
</organism>
<dbReference type="GO" id="GO:0016787">
    <property type="term" value="F:hydrolase activity"/>
    <property type="evidence" value="ECO:0007669"/>
    <property type="project" value="UniProtKB-KW"/>
</dbReference>
<dbReference type="Gene3D" id="3.40.50.1820">
    <property type="entry name" value="alpha/beta hydrolase"/>
    <property type="match status" value="1"/>
</dbReference>
<sequence>MGQTIEITTPDGTAHAYLTGETGKPGVLFYVDAIGLRPQIEEMADRIASWGYVVLAPHVFYRDGGAAELAPKGDLRDAGARQEFFAGGVMDRVDSLTPELARTDAAAWVAELEEHAGDGPIGVTGYCMGARLAVRTAGWHPGTVAAVGGFHGGRLVTDADDSPHLAIANSTAAYAFGHADQDSSMPIEQVEALEQVLQDAGLEHVNEIYEGAAHGYSMADTSAYDEAGTERHFNVLRDLFGRTL</sequence>
<comment type="caution">
    <text evidence="2">The sequence shown here is derived from an EMBL/GenBank/DDBJ whole genome shotgun (WGS) entry which is preliminary data.</text>
</comment>
<dbReference type="InterPro" id="IPR051049">
    <property type="entry name" value="Dienelactone_hydrolase-like"/>
</dbReference>
<dbReference type="Pfam" id="PF01738">
    <property type="entry name" value="DLH"/>
    <property type="match status" value="1"/>
</dbReference>
<dbReference type="PANTHER" id="PTHR46623:SF10">
    <property type="entry name" value="CARBOXYMETHYLENEBUTENOLIDASE HOMOLOG"/>
    <property type="match status" value="1"/>
</dbReference>
<dbReference type="EMBL" id="BAABKN010000009">
    <property type="protein sequence ID" value="GAA4732479.1"/>
    <property type="molecule type" value="Genomic_DNA"/>
</dbReference>
<proteinExistence type="predicted"/>
<name>A0ABP8YLV9_9ACTN</name>
<reference evidence="3" key="1">
    <citation type="journal article" date="2019" name="Int. J. Syst. Evol. Microbiol.">
        <title>The Global Catalogue of Microorganisms (GCM) 10K type strain sequencing project: providing services to taxonomists for standard genome sequencing and annotation.</title>
        <authorList>
            <consortium name="The Broad Institute Genomics Platform"/>
            <consortium name="The Broad Institute Genome Sequencing Center for Infectious Disease"/>
            <person name="Wu L."/>
            <person name="Ma J."/>
        </authorList>
    </citation>
    <scope>NUCLEOTIDE SEQUENCE [LARGE SCALE GENOMIC DNA]</scope>
    <source>
        <strain evidence="3">JCM 18532</strain>
    </source>
</reference>
<dbReference type="InterPro" id="IPR029058">
    <property type="entry name" value="AB_hydrolase_fold"/>
</dbReference>
<dbReference type="Proteomes" id="UP001499882">
    <property type="component" value="Unassembled WGS sequence"/>
</dbReference>
<dbReference type="InterPro" id="IPR002925">
    <property type="entry name" value="Dienelactn_hydro"/>
</dbReference>
<protein>
    <submittedName>
        <fullName evidence="2">Dienelactone hydrolase family protein</fullName>
    </submittedName>
</protein>
<evidence type="ECO:0000259" key="1">
    <source>
        <dbReference type="Pfam" id="PF01738"/>
    </source>
</evidence>
<gene>
    <name evidence="2" type="ORF">GCM10023350_14840</name>
</gene>
<evidence type="ECO:0000313" key="3">
    <source>
        <dbReference type="Proteomes" id="UP001499882"/>
    </source>
</evidence>
<accession>A0ABP8YLV9</accession>
<feature type="domain" description="Dienelactone hydrolase" evidence="1">
    <location>
        <begin position="16"/>
        <end position="242"/>
    </location>
</feature>